<dbReference type="Pfam" id="PF00085">
    <property type="entry name" value="Thioredoxin"/>
    <property type="match status" value="1"/>
</dbReference>
<dbReference type="Gene3D" id="3.40.30.10">
    <property type="entry name" value="Glutaredoxin"/>
    <property type="match status" value="1"/>
</dbReference>
<name>A0AAW4LEU9_9BACT</name>
<proteinExistence type="predicted"/>
<dbReference type="RefSeq" id="WP_214173214.1">
    <property type="nucleotide sequence ID" value="NZ_JAHCVJ010000012.1"/>
</dbReference>
<dbReference type="InterPro" id="IPR036249">
    <property type="entry name" value="Thioredoxin-like_sf"/>
</dbReference>
<comment type="caution">
    <text evidence="3">The sequence shown here is derived from an EMBL/GenBank/DDBJ whole genome shotgun (WGS) entry which is preliminary data.</text>
</comment>
<dbReference type="EMBL" id="JAHCVJ010000012">
    <property type="protein sequence ID" value="MBT0666442.1"/>
    <property type="molecule type" value="Genomic_DNA"/>
</dbReference>
<feature type="domain" description="Thioredoxin" evidence="2">
    <location>
        <begin position="15"/>
        <end position="132"/>
    </location>
</feature>
<evidence type="ECO:0000259" key="2">
    <source>
        <dbReference type="PROSITE" id="PS51352"/>
    </source>
</evidence>
<keyword evidence="4" id="KW-1185">Reference proteome</keyword>
<evidence type="ECO:0000256" key="1">
    <source>
        <dbReference type="SAM" id="SignalP"/>
    </source>
</evidence>
<feature type="signal peptide" evidence="1">
    <location>
        <begin position="1"/>
        <end position="22"/>
    </location>
</feature>
<dbReference type="CDD" id="cd02947">
    <property type="entry name" value="TRX_family"/>
    <property type="match status" value="1"/>
</dbReference>
<protein>
    <submittedName>
        <fullName evidence="3">Thioredoxin family protein</fullName>
    </submittedName>
</protein>
<dbReference type="AlphaFoldDB" id="A0AAW4LEU9"/>
<reference evidence="3 4" key="1">
    <citation type="submission" date="2021-05" db="EMBL/GenBank/DDBJ databases">
        <title>The draft genome of Geobacter pelophilus DSM 12255.</title>
        <authorList>
            <person name="Xu Z."/>
            <person name="Masuda Y."/>
            <person name="Itoh H."/>
            <person name="Senoo K."/>
        </authorList>
    </citation>
    <scope>NUCLEOTIDE SEQUENCE [LARGE SCALE GENOMIC DNA]</scope>
    <source>
        <strain evidence="3 4">DSM 12255</strain>
    </source>
</reference>
<keyword evidence="1" id="KW-0732">Signal</keyword>
<organism evidence="3 4">
    <name type="scientific">Geoanaerobacter pelophilus</name>
    <dbReference type="NCBI Taxonomy" id="60036"/>
    <lineage>
        <taxon>Bacteria</taxon>
        <taxon>Pseudomonadati</taxon>
        <taxon>Thermodesulfobacteriota</taxon>
        <taxon>Desulfuromonadia</taxon>
        <taxon>Geobacterales</taxon>
        <taxon>Geobacteraceae</taxon>
        <taxon>Geoanaerobacter</taxon>
    </lineage>
</organism>
<feature type="chain" id="PRO_5043744715" evidence="1">
    <location>
        <begin position="23"/>
        <end position="132"/>
    </location>
</feature>
<gene>
    <name evidence="3" type="ORF">KI809_19210</name>
</gene>
<dbReference type="SUPFAM" id="SSF52833">
    <property type="entry name" value="Thioredoxin-like"/>
    <property type="match status" value="1"/>
</dbReference>
<dbReference type="InterPro" id="IPR013766">
    <property type="entry name" value="Thioredoxin_domain"/>
</dbReference>
<evidence type="ECO:0000313" key="4">
    <source>
        <dbReference type="Proteomes" id="UP000811899"/>
    </source>
</evidence>
<accession>A0AAW4LEU9</accession>
<dbReference type="PROSITE" id="PS51352">
    <property type="entry name" value="THIOREDOXIN_2"/>
    <property type="match status" value="1"/>
</dbReference>
<dbReference type="Proteomes" id="UP000811899">
    <property type="component" value="Unassembled WGS sequence"/>
</dbReference>
<sequence>MKKAFFSLLTLTLLATATIALAAATAPLSTPELKQTIGANGKPTLVFFQNPNGGPCKAQKGILDKLSQDRKGNFNIASVNAMNKNDQKAFYDYGVRSLPSLVLVDKSGKISRVFPPGIQSQETLSASLDGVK</sequence>
<evidence type="ECO:0000313" key="3">
    <source>
        <dbReference type="EMBL" id="MBT0666442.1"/>
    </source>
</evidence>